<sequence length="69" mass="7658">MIDIDIFRFVVAQHFGAAREQEALAIGYSEYYALMVDELRFQGYEVSMQVGADGKLCYKISADASGKVA</sequence>
<dbReference type="RefSeq" id="WP_237874691.1">
    <property type="nucleotide sequence ID" value="NZ_JAKLTR010000012.1"/>
</dbReference>
<evidence type="ECO:0000313" key="2">
    <source>
        <dbReference type="Proteomes" id="UP001165367"/>
    </source>
</evidence>
<reference evidence="1" key="1">
    <citation type="submission" date="2022-01" db="EMBL/GenBank/DDBJ databases">
        <authorList>
            <person name="Jo J.-H."/>
            <person name="Im W.-T."/>
        </authorList>
    </citation>
    <scope>NUCLEOTIDE SEQUENCE</scope>
    <source>
        <strain evidence="1">NA20</strain>
    </source>
</reference>
<gene>
    <name evidence="1" type="ORF">LZZ85_17785</name>
</gene>
<name>A0ABS9KV37_9BACT</name>
<keyword evidence="2" id="KW-1185">Reference proteome</keyword>
<dbReference type="EMBL" id="JAKLTR010000012">
    <property type="protein sequence ID" value="MCG2616153.1"/>
    <property type="molecule type" value="Genomic_DNA"/>
</dbReference>
<evidence type="ECO:0000313" key="1">
    <source>
        <dbReference type="EMBL" id="MCG2616153.1"/>
    </source>
</evidence>
<protein>
    <submittedName>
        <fullName evidence="1">Uncharacterized protein</fullName>
    </submittedName>
</protein>
<comment type="caution">
    <text evidence="1">The sequence shown here is derived from an EMBL/GenBank/DDBJ whole genome shotgun (WGS) entry which is preliminary data.</text>
</comment>
<dbReference type="Proteomes" id="UP001165367">
    <property type="component" value="Unassembled WGS sequence"/>
</dbReference>
<organism evidence="1 2">
    <name type="scientific">Terrimonas ginsenosidimutans</name>
    <dbReference type="NCBI Taxonomy" id="2908004"/>
    <lineage>
        <taxon>Bacteria</taxon>
        <taxon>Pseudomonadati</taxon>
        <taxon>Bacteroidota</taxon>
        <taxon>Chitinophagia</taxon>
        <taxon>Chitinophagales</taxon>
        <taxon>Chitinophagaceae</taxon>
        <taxon>Terrimonas</taxon>
    </lineage>
</organism>
<accession>A0ABS9KV37</accession>
<proteinExistence type="predicted"/>